<dbReference type="InterPro" id="IPR010982">
    <property type="entry name" value="Lambda_DNA-bd_dom_sf"/>
</dbReference>
<dbReference type="InterPro" id="IPR001387">
    <property type="entry name" value="Cro/C1-type_HTH"/>
</dbReference>
<dbReference type="PROSITE" id="PS50943">
    <property type="entry name" value="HTH_CROC1"/>
    <property type="match status" value="1"/>
</dbReference>
<dbReference type="SUPFAM" id="SSF51306">
    <property type="entry name" value="LexA/Signal peptidase"/>
    <property type="match status" value="1"/>
</dbReference>
<sequence>MTDETPDSRVQELRLMRGMRAADVARMASMDPSTYNKIDKGKRGVSPQFAKPIAYALKVGRLDVLAEIGAPIRDDADEDLERIALGLDEAQQNENRLNVPEIDVSPQAGMGAVVSDIVEHQQPIDHWSFPRALVSAFISDPSKLTIIRVAGDSMEPDYCAGDRILVDTGHTTPSPAGVYVLWDGLGVVLKRVEVVMGSEPKRIRIMSINPAYPAYELALDDVRINGRVVGKWTWK</sequence>
<dbReference type="CDD" id="cd06529">
    <property type="entry name" value="S24_LexA-like"/>
    <property type="match status" value="1"/>
</dbReference>
<dbReference type="SMART" id="SM00530">
    <property type="entry name" value="HTH_XRE"/>
    <property type="match status" value="1"/>
</dbReference>
<comment type="caution">
    <text evidence="5">The sequence shown here is derived from an EMBL/GenBank/DDBJ whole genome shotgun (WGS) entry which is preliminary data.</text>
</comment>
<proteinExistence type="predicted"/>
<dbReference type="InterPro" id="IPR015927">
    <property type="entry name" value="Peptidase_S24_S26A/B/C"/>
</dbReference>
<keyword evidence="2" id="KW-0238">DNA-binding</keyword>
<dbReference type="EMBL" id="LUTU01000007">
    <property type="protein sequence ID" value="OAJ67749.1"/>
    <property type="molecule type" value="Genomic_DNA"/>
</dbReference>
<protein>
    <submittedName>
        <fullName evidence="5">Transcriptional regulator</fullName>
    </submittedName>
</protein>
<keyword evidence="1" id="KW-0805">Transcription regulation</keyword>
<dbReference type="GO" id="GO:0003677">
    <property type="term" value="F:DNA binding"/>
    <property type="evidence" value="ECO:0007669"/>
    <property type="project" value="UniProtKB-KW"/>
</dbReference>
<dbReference type="Gene3D" id="2.10.109.10">
    <property type="entry name" value="Umud Fragment, subunit A"/>
    <property type="match status" value="1"/>
</dbReference>
<dbReference type="PANTHER" id="PTHR40661">
    <property type="match status" value="1"/>
</dbReference>
<evidence type="ECO:0000313" key="5">
    <source>
        <dbReference type="EMBL" id="OAJ67749.1"/>
    </source>
</evidence>
<dbReference type="Proteomes" id="UP000077786">
    <property type="component" value="Unassembled WGS sequence"/>
</dbReference>
<organism evidence="5 6">
    <name type="scientific">Gluconobacter cerinus</name>
    <dbReference type="NCBI Taxonomy" id="38307"/>
    <lineage>
        <taxon>Bacteria</taxon>
        <taxon>Pseudomonadati</taxon>
        <taxon>Pseudomonadota</taxon>
        <taxon>Alphaproteobacteria</taxon>
        <taxon>Acetobacterales</taxon>
        <taxon>Acetobacteraceae</taxon>
        <taxon>Gluconobacter</taxon>
    </lineage>
</organism>
<keyword evidence="3" id="KW-0804">Transcription</keyword>
<reference evidence="5 6" key="1">
    <citation type="submission" date="2016-03" db="EMBL/GenBank/DDBJ databases">
        <title>Draft genome sequence of Gluconobacter cerinus strain CECT 9110.</title>
        <authorList>
            <person name="Sainz F."/>
            <person name="Mas A."/>
            <person name="Torija M.J."/>
        </authorList>
    </citation>
    <scope>NUCLEOTIDE SEQUENCE [LARGE SCALE GENOMIC DNA]</scope>
    <source>
        <strain evidence="5 6">CECT 9110</strain>
    </source>
</reference>
<dbReference type="RefSeq" id="WP_064274530.1">
    <property type="nucleotide sequence ID" value="NZ_LUTU01000007.1"/>
</dbReference>
<accession>A0A1B6VKJ8</accession>
<dbReference type="OrthoDB" id="528805at2"/>
<dbReference type="PATRIC" id="fig|38307.3.peg.1850"/>
<evidence type="ECO:0000256" key="1">
    <source>
        <dbReference type="ARBA" id="ARBA00023015"/>
    </source>
</evidence>
<dbReference type="PANTHER" id="PTHR40661:SF3">
    <property type="entry name" value="FELS-1 PROPHAGE TRANSCRIPTIONAL REGULATOR"/>
    <property type="match status" value="1"/>
</dbReference>
<dbReference type="AlphaFoldDB" id="A0A1B6VKJ8"/>
<evidence type="ECO:0000259" key="4">
    <source>
        <dbReference type="PROSITE" id="PS50943"/>
    </source>
</evidence>
<evidence type="ECO:0000256" key="2">
    <source>
        <dbReference type="ARBA" id="ARBA00023125"/>
    </source>
</evidence>
<dbReference type="SUPFAM" id="SSF47413">
    <property type="entry name" value="lambda repressor-like DNA-binding domains"/>
    <property type="match status" value="1"/>
</dbReference>
<dbReference type="InterPro" id="IPR039418">
    <property type="entry name" value="LexA-like"/>
</dbReference>
<dbReference type="InterPro" id="IPR036286">
    <property type="entry name" value="LexA/Signal_pep-like_sf"/>
</dbReference>
<dbReference type="CDD" id="cd00093">
    <property type="entry name" value="HTH_XRE"/>
    <property type="match status" value="1"/>
</dbReference>
<dbReference type="Pfam" id="PF00717">
    <property type="entry name" value="Peptidase_S24"/>
    <property type="match status" value="1"/>
</dbReference>
<gene>
    <name evidence="5" type="ORF">A0123_01791</name>
</gene>
<name>A0A1B6VKJ8_9PROT</name>
<dbReference type="Pfam" id="PF01381">
    <property type="entry name" value="HTH_3"/>
    <property type="match status" value="1"/>
</dbReference>
<evidence type="ECO:0000313" key="6">
    <source>
        <dbReference type="Proteomes" id="UP000077786"/>
    </source>
</evidence>
<dbReference type="Gene3D" id="1.10.260.40">
    <property type="entry name" value="lambda repressor-like DNA-binding domains"/>
    <property type="match status" value="1"/>
</dbReference>
<feature type="domain" description="HTH cro/C1-type" evidence="4">
    <location>
        <begin position="10"/>
        <end position="65"/>
    </location>
</feature>
<evidence type="ECO:0000256" key="3">
    <source>
        <dbReference type="ARBA" id="ARBA00023163"/>
    </source>
</evidence>